<name>A0A432Z782_9GAMM</name>
<dbReference type="EMBL" id="PIQF01000004">
    <property type="protein sequence ID" value="RUO73747.1"/>
    <property type="molecule type" value="Genomic_DNA"/>
</dbReference>
<sequence length="243" mass="27531">MKVWAHRGASAEAPENTLAAFSKALDAQVYGIELDVYAIDGERFVFHDRYLERLTATPGRLKDLSVGQINQLKVFGQQPIPTLRQALEHINGRCNVNIELKGDVPSPELLQDIDYALENTEFELPQFLVSSFNHHWLQRLKHRRPQVAIGALTTSCPLDYCDFASRLKACAAHVNVDFVTQELVDDGHRRDLEVFVFTVDEQHDIEELYAMGVDGIFTNNPVFAKNILKGLPPRGNEPLYHYC</sequence>
<dbReference type="CDD" id="cd08556">
    <property type="entry name" value="GDPD"/>
    <property type="match status" value="1"/>
</dbReference>
<dbReference type="InterPro" id="IPR017946">
    <property type="entry name" value="PLC-like_Pdiesterase_TIM-brl"/>
</dbReference>
<comment type="caution">
    <text evidence="2">The sequence shown here is derived from an EMBL/GenBank/DDBJ whole genome shotgun (WGS) entry which is preliminary data.</text>
</comment>
<dbReference type="GO" id="GO:0008081">
    <property type="term" value="F:phosphoric diester hydrolase activity"/>
    <property type="evidence" value="ECO:0007669"/>
    <property type="project" value="InterPro"/>
</dbReference>
<dbReference type="Proteomes" id="UP000287908">
    <property type="component" value="Unassembled WGS sequence"/>
</dbReference>
<dbReference type="Pfam" id="PF03009">
    <property type="entry name" value="GDPD"/>
    <property type="match status" value="1"/>
</dbReference>
<organism evidence="2 3">
    <name type="scientific">Idiomarina seosinensis</name>
    <dbReference type="NCBI Taxonomy" id="281739"/>
    <lineage>
        <taxon>Bacteria</taxon>
        <taxon>Pseudomonadati</taxon>
        <taxon>Pseudomonadota</taxon>
        <taxon>Gammaproteobacteria</taxon>
        <taxon>Alteromonadales</taxon>
        <taxon>Idiomarinaceae</taxon>
        <taxon>Idiomarina</taxon>
    </lineage>
</organism>
<keyword evidence="3" id="KW-1185">Reference proteome</keyword>
<dbReference type="AlphaFoldDB" id="A0A432Z782"/>
<dbReference type="PANTHER" id="PTHR46211">
    <property type="entry name" value="GLYCEROPHOSPHORYL DIESTER PHOSPHODIESTERASE"/>
    <property type="match status" value="1"/>
</dbReference>
<reference evidence="2 3" key="1">
    <citation type="journal article" date="2011" name="Front. Microbiol.">
        <title>Genomic signatures of strain selection and enhancement in Bacillus atrophaeus var. globigii, a historical biowarfare simulant.</title>
        <authorList>
            <person name="Gibbons H.S."/>
            <person name="Broomall S.M."/>
            <person name="McNew L.A."/>
            <person name="Daligault H."/>
            <person name="Chapman C."/>
            <person name="Bruce D."/>
            <person name="Karavis M."/>
            <person name="Krepps M."/>
            <person name="McGregor P.A."/>
            <person name="Hong C."/>
            <person name="Park K.H."/>
            <person name="Akmal A."/>
            <person name="Feldman A."/>
            <person name="Lin J.S."/>
            <person name="Chang W.E."/>
            <person name="Higgs B.W."/>
            <person name="Demirev P."/>
            <person name="Lindquist J."/>
            <person name="Liem A."/>
            <person name="Fochler E."/>
            <person name="Read T.D."/>
            <person name="Tapia R."/>
            <person name="Johnson S."/>
            <person name="Bishop-Lilly K.A."/>
            <person name="Detter C."/>
            <person name="Han C."/>
            <person name="Sozhamannan S."/>
            <person name="Rosenzweig C.N."/>
            <person name="Skowronski E.W."/>
        </authorList>
    </citation>
    <scope>NUCLEOTIDE SEQUENCE [LARGE SCALE GENOMIC DNA]</scope>
    <source>
        <strain evidence="2 3">CL-SP19</strain>
    </source>
</reference>
<proteinExistence type="predicted"/>
<dbReference type="RefSeq" id="WP_126785548.1">
    <property type="nucleotide sequence ID" value="NZ_PIQF01000004.1"/>
</dbReference>
<evidence type="ECO:0000313" key="2">
    <source>
        <dbReference type="EMBL" id="RUO73747.1"/>
    </source>
</evidence>
<protein>
    <submittedName>
        <fullName evidence="2">Glycerophosphodiester phosphodiesterase</fullName>
    </submittedName>
</protein>
<dbReference type="OrthoDB" id="9795622at2"/>
<dbReference type="InterPro" id="IPR030395">
    <property type="entry name" value="GP_PDE_dom"/>
</dbReference>
<dbReference type="Gene3D" id="3.20.20.190">
    <property type="entry name" value="Phosphatidylinositol (PI) phosphodiesterase"/>
    <property type="match status" value="1"/>
</dbReference>
<accession>A0A432Z782</accession>
<evidence type="ECO:0000313" key="3">
    <source>
        <dbReference type="Proteomes" id="UP000287908"/>
    </source>
</evidence>
<evidence type="ECO:0000259" key="1">
    <source>
        <dbReference type="PROSITE" id="PS51704"/>
    </source>
</evidence>
<dbReference type="PROSITE" id="PS51704">
    <property type="entry name" value="GP_PDE"/>
    <property type="match status" value="1"/>
</dbReference>
<dbReference type="SUPFAM" id="SSF51695">
    <property type="entry name" value="PLC-like phosphodiesterases"/>
    <property type="match status" value="1"/>
</dbReference>
<gene>
    <name evidence="2" type="ORF">CWI81_12040</name>
</gene>
<dbReference type="PANTHER" id="PTHR46211:SF1">
    <property type="entry name" value="GLYCEROPHOSPHODIESTER PHOSPHODIESTERASE, CYTOPLASMIC"/>
    <property type="match status" value="1"/>
</dbReference>
<feature type="domain" description="GP-PDE" evidence="1">
    <location>
        <begin position="1"/>
        <end position="228"/>
    </location>
</feature>
<dbReference type="GO" id="GO:0006629">
    <property type="term" value="P:lipid metabolic process"/>
    <property type="evidence" value="ECO:0007669"/>
    <property type="project" value="InterPro"/>
</dbReference>